<dbReference type="Proteomes" id="UP000824013">
    <property type="component" value="Unassembled WGS sequence"/>
</dbReference>
<accession>A0A9D1ZKX9</accession>
<reference evidence="1" key="1">
    <citation type="journal article" date="2021" name="PeerJ">
        <title>Extensive microbial diversity within the chicken gut microbiome revealed by metagenomics and culture.</title>
        <authorList>
            <person name="Gilroy R."/>
            <person name="Ravi A."/>
            <person name="Getino M."/>
            <person name="Pursley I."/>
            <person name="Horton D.L."/>
            <person name="Alikhan N.F."/>
            <person name="Baker D."/>
            <person name="Gharbi K."/>
            <person name="Hall N."/>
            <person name="Watson M."/>
            <person name="Adriaenssens E.M."/>
            <person name="Foster-Nyarko E."/>
            <person name="Jarju S."/>
            <person name="Secka A."/>
            <person name="Antonio M."/>
            <person name="Oren A."/>
            <person name="Chaudhuri R.R."/>
            <person name="La Ragione R."/>
            <person name="Hildebrand F."/>
            <person name="Pallen M.J."/>
        </authorList>
    </citation>
    <scope>NUCLEOTIDE SEQUENCE</scope>
    <source>
        <strain evidence="1">3204</strain>
    </source>
</reference>
<name>A0A9D1ZKX9_9LACO</name>
<evidence type="ECO:0000313" key="1">
    <source>
        <dbReference type="EMBL" id="HIY92076.1"/>
    </source>
</evidence>
<gene>
    <name evidence="1" type="ORF">H9820_03910</name>
</gene>
<reference evidence="1" key="2">
    <citation type="submission" date="2021-04" db="EMBL/GenBank/DDBJ databases">
        <authorList>
            <person name="Gilroy R."/>
        </authorList>
    </citation>
    <scope>NUCLEOTIDE SEQUENCE</scope>
    <source>
        <strain evidence="1">3204</strain>
    </source>
</reference>
<comment type="caution">
    <text evidence="1">The sequence shown here is derived from an EMBL/GenBank/DDBJ whole genome shotgun (WGS) entry which is preliminary data.</text>
</comment>
<protein>
    <submittedName>
        <fullName evidence="1">Uncharacterized protein</fullName>
    </submittedName>
</protein>
<evidence type="ECO:0000313" key="2">
    <source>
        <dbReference type="Proteomes" id="UP000824013"/>
    </source>
</evidence>
<sequence>MINGAAFKGENSFTHYVKAIAKRKSLFHYELEYKRLNRYISFLEEEKEIVAKPFHYSAFCKYLLKNSTKEELGILPLYWILKQASYHQTDINGLKLLFQFSHLHNDSYYFMTLDESERVDIPFNFITVLICNYFYHHHLALKNYVDVAKKITDKDKIISNFEKSFISKKAS</sequence>
<dbReference type="AlphaFoldDB" id="A0A9D1ZKX9"/>
<proteinExistence type="predicted"/>
<organism evidence="1 2">
    <name type="scientific">Candidatus Companilactobacillus pullicola</name>
    <dbReference type="NCBI Taxonomy" id="2838523"/>
    <lineage>
        <taxon>Bacteria</taxon>
        <taxon>Bacillati</taxon>
        <taxon>Bacillota</taxon>
        <taxon>Bacilli</taxon>
        <taxon>Lactobacillales</taxon>
        <taxon>Lactobacillaceae</taxon>
        <taxon>Companilactobacillus</taxon>
    </lineage>
</organism>
<dbReference type="EMBL" id="DXCM01000025">
    <property type="protein sequence ID" value="HIY92076.1"/>
    <property type="molecule type" value="Genomic_DNA"/>
</dbReference>